<dbReference type="AlphaFoldDB" id="Q3JTW1"/>
<feature type="compositionally biased region" description="Low complexity" evidence="1">
    <location>
        <begin position="1"/>
        <end position="20"/>
    </location>
</feature>
<dbReference type="EMBL" id="CP000124">
    <property type="protein sequence ID" value="ABA50243.1"/>
    <property type="molecule type" value="Genomic_DNA"/>
</dbReference>
<gene>
    <name evidence="2" type="ordered locus">BURPS1710b_1588</name>
</gene>
<evidence type="ECO:0000313" key="3">
    <source>
        <dbReference type="Proteomes" id="UP000002700"/>
    </source>
</evidence>
<evidence type="ECO:0000256" key="1">
    <source>
        <dbReference type="SAM" id="MobiDB-lite"/>
    </source>
</evidence>
<dbReference type="EnsemblBacteria" id="ABA50243">
    <property type="protein sequence ID" value="ABA50243"/>
    <property type="gene ID" value="BURPS1710b_1588"/>
</dbReference>
<feature type="region of interest" description="Disordered" evidence="1">
    <location>
        <begin position="53"/>
        <end position="121"/>
    </location>
</feature>
<reference evidence="2 3" key="1">
    <citation type="submission" date="2005-09" db="EMBL/GenBank/DDBJ databases">
        <authorList>
            <person name="Woods D.E."/>
            <person name="Nierman W.C."/>
        </authorList>
    </citation>
    <scope>NUCLEOTIDE SEQUENCE [LARGE SCALE GENOMIC DNA]</scope>
    <source>
        <strain evidence="2 3">1710b</strain>
    </source>
</reference>
<name>Q3JTW1_BURP1</name>
<dbReference type="HOGENOM" id="CLU_2283222_0_0_4"/>
<protein>
    <submittedName>
        <fullName evidence="2">Uncharacterized protein</fullName>
    </submittedName>
</protein>
<proteinExistence type="predicted"/>
<sequence length="121" mass="12112">MRIGASASISASAARNGAIASRRDGIDEDPGHRDKRDAEASICAVIGADASAPVTAAADAPASAGTGHARDDCGIETDGEGGGTDTDANEDANEDENRNKDADEDAPPGISKTSRSDSSLK</sequence>
<organism evidence="2 3">
    <name type="scientific">Burkholderia pseudomallei (strain 1710b)</name>
    <dbReference type="NCBI Taxonomy" id="320372"/>
    <lineage>
        <taxon>Bacteria</taxon>
        <taxon>Pseudomonadati</taxon>
        <taxon>Pseudomonadota</taxon>
        <taxon>Betaproteobacteria</taxon>
        <taxon>Burkholderiales</taxon>
        <taxon>Burkholderiaceae</taxon>
        <taxon>Burkholderia</taxon>
        <taxon>pseudomallei group</taxon>
    </lineage>
</organism>
<dbReference type="KEGG" id="bpm:BURPS1710b_1588"/>
<dbReference type="Proteomes" id="UP000002700">
    <property type="component" value="Chromosome I"/>
</dbReference>
<accession>Q3JTW1</accession>
<feature type="region of interest" description="Disordered" evidence="1">
    <location>
        <begin position="1"/>
        <end position="38"/>
    </location>
</feature>
<feature type="compositionally biased region" description="Low complexity" evidence="1">
    <location>
        <begin position="53"/>
        <end position="67"/>
    </location>
</feature>
<feature type="compositionally biased region" description="Basic and acidic residues" evidence="1">
    <location>
        <begin position="21"/>
        <end position="38"/>
    </location>
</feature>
<evidence type="ECO:0000313" key="2">
    <source>
        <dbReference type="EMBL" id="ABA50243.1"/>
    </source>
</evidence>